<dbReference type="RefSeq" id="WP_220226725.1">
    <property type="nucleotide sequence ID" value="NZ_JAICBX010000001.1"/>
</dbReference>
<evidence type="ECO:0000256" key="1">
    <source>
        <dbReference type="ARBA" id="ARBA00023125"/>
    </source>
</evidence>
<comment type="caution">
    <text evidence="4">The sequence shown here is derived from an EMBL/GenBank/DDBJ whole genome shotgun (WGS) entry which is preliminary data.</text>
</comment>
<organism evidence="4 5">
    <name type="scientific">Flavimaribacter sediminis</name>
    <dbReference type="NCBI Taxonomy" id="2865987"/>
    <lineage>
        <taxon>Bacteria</taxon>
        <taxon>Pseudomonadati</taxon>
        <taxon>Pseudomonadota</taxon>
        <taxon>Alphaproteobacteria</taxon>
        <taxon>Hyphomicrobiales</taxon>
        <taxon>Rhizobiaceae</taxon>
        <taxon>Flavimaribacter</taxon>
    </lineage>
</organism>
<feature type="domain" description="HTH tetR-type" evidence="3">
    <location>
        <begin position="13"/>
        <end position="73"/>
    </location>
</feature>
<dbReference type="PANTHER" id="PTHR30055:SF196">
    <property type="entry name" value="HTH-TYPE TRANSCRIPTIONAL REGULATOR RUTR"/>
    <property type="match status" value="1"/>
</dbReference>
<dbReference type="InterPro" id="IPR036271">
    <property type="entry name" value="Tet_transcr_reg_TetR-rel_C_sf"/>
</dbReference>
<dbReference type="GO" id="GO:0003700">
    <property type="term" value="F:DNA-binding transcription factor activity"/>
    <property type="evidence" value="ECO:0007669"/>
    <property type="project" value="TreeGrafter"/>
</dbReference>
<dbReference type="InterPro" id="IPR001647">
    <property type="entry name" value="HTH_TetR"/>
</dbReference>
<reference evidence="4" key="1">
    <citation type="submission" date="2021-08" db="EMBL/GenBank/DDBJ databases">
        <title>Hoeflea bacterium WL0058 sp. nov., isolated from the sediment.</title>
        <authorList>
            <person name="Wang L."/>
            <person name="Zhang D."/>
        </authorList>
    </citation>
    <scope>NUCLEOTIDE SEQUENCE</scope>
    <source>
        <strain evidence="4">WL0058</strain>
    </source>
</reference>
<protein>
    <submittedName>
        <fullName evidence="4">TetR family transcriptional regulator C-terminal domain-containing protein</fullName>
    </submittedName>
</protein>
<evidence type="ECO:0000313" key="5">
    <source>
        <dbReference type="Proteomes" id="UP001196509"/>
    </source>
</evidence>
<dbReference type="InterPro" id="IPR009057">
    <property type="entry name" value="Homeodomain-like_sf"/>
</dbReference>
<dbReference type="InterPro" id="IPR050109">
    <property type="entry name" value="HTH-type_TetR-like_transc_reg"/>
</dbReference>
<gene>
    <name evidence="4" type="ORF">K1W69_02360</name>
</gene>
<dbReference type="GO" id="GO:0045892">
    <property type="term" value="P:negative regulation of DNA-templated transcription"/>
    <property type="evidence" value="ECO:0007669"/>
    <property type="project" value="InterPro"/>
</dbReference>
<dbReference type="Gene3D" id="1.10.10.60">
    <property type="entry name" value="Homeodomain-like"/>
    <property type="match status" value="1"/>
</dbReference>
<dbReference type="SUPFAM" id="SSF48498">
    <property type="entry name" value="Tetracyclin repressor-like, C-terminal domain"/>
    <property type="match status" value="1"/>
</dbReference>
<evidence type="ECO:0000256" key="2">
    <source>
        <dbReference type="PROSITE-ProRule" id="PRU00335"/>
    </source>
</evidence>
<name>A0AAE2ZH80_9HYPH</name>
<keyword evidence="1 2" id="KW-0238">DNA-binding</keyword>
<keyword evidence="5" id="KW-1185">Reference proteome</keyword>
<feature type="DNA-binding region" description="H-T-H motif" evidence="2">
    <location>
        <begin position="36"/>
        <end position="55"/>
    </location>
</feature>
<dbReference type="PANTHER" id="PTHR30055">
    <property type="entry name" value="HTH-TYPE TRANSCRIPTIONAL REGULATOR RUTR"/>
    <property type="match status" value="1"/>
</dbReference>
<dbReference type="AlphaFoldDB" id="A0AAE2ZH80"/>
<proteinExistence type="predicted"/>
<dbReference type="GO" id="GO:0000976">
    <property type="term" value="F:transcription cis-regulatory region binding"/>
    <property type="evidence" value="ECO:0007669"/>
    <property type="project" value="TreeGrafter"/>
</dbReference>
<dbReference type="EMBL" id="JAICBX010000001">
    <property type="protein sequence ID" value="MBW8636014.1"/>
    <property type="molecule type" value="Genomic_DNA"/>
</dbReference>
<dbReference type="PRINTS" id="PR00455">
    <property type="entry name" value="HTHTETR"/>
</dbReference>
<dbReference type="SUPFAM" id="SSF46689">
    <property type="entry name" value="Homeodomain-like"/>
    <property type="match status" value="1"/>
</dbReference>
<evidence type="ECO:0000313" key="4">
    <source>
        <dbReference type="EMBL" id="MBW8636014.1"/>
    </source>
</evidence>
<dbReference type="Pfam" id="PF08362">
    <property type="entry name" value="TetR_C_3"/>
    <property type="match status" value="1"/>
</dbReference>
<dbReference type="Proteomes" id="UP001196509">
    <property type="component" value="Unassembled WGS sequence"/>
</dbReference>
<evidence type="ECO:0000259" key="3">
    <source>
        <dbReference type="PROSITE" id="PS50977"/>
    </source>
</evidence>
<dbReference type="PROSITE" id="PS50977">
    <property type="entry name" value="HTH_TETR_2"/>
    <property type="match status" value="1"/>
</dbReference>
<dbReference type="Pfam" id="PF00440">
    <property type="entry name" value="TetR_N"/>
    <property type="match status" value="1"/>
</dbReference>
<dbReference type="Gene3D" id="1.10.357.10">
    <property type="entry name" value="Tetracycline Repressor, domain 2"/>
    <property type="match status" value="1"/>
</dbReference>
<sequence>MTQTKTKTTRIQEINRGIILDAALEVFSAYGFRGTTIDQIAEKAGMSKPNLLYYFPRKEDIYVTVLEKTLDDWLTPFRHIDPTGDPLDELAKYIIAKLKLSESRPESSRVFANEILHGAPAIGDFLQTHLRQIVDRKIAVIRTWIDEGRLAPVDPHHLIFMIWATTQHYADFKVQIGAVVPDRVEDENFYEETAAAIITILFNGIRPRQDY</sequence>
<dbReference type="InterPro" id="IPR013573">
    <property type="entry name" value="Tscrpt_reg_YcdC_C"/>
</dbReference>
<accession>A0AAE2ZH80</accession>